<proteinExistence type="predicted"/>
<evidence type="ECO:0008006" key="3">
    <source>
        <dbReference type="Google" id="ProtNLM"/>
    </source>
</evidence>
<dbReference type="PANTHER" id="PTHR33116:SF86">
    <property type="entry name" value="REVERSE TRANSCRIPTASE DOMAIN-CONTAINING PROTEIN"/>
    <property type="match status" value="1"/>
</dbReference>
<reference evidence="1 2" key="1">
    <citation type="submission" date="2024-01" db="EMBL/GenBank/DDBJ databases">
        <title>The complete chloroplast genome sequence of Lithospermum erythrorhizon: insights into the phylogenetic relationship among Boraginaceae species and the maternal lineages of purple gromwells.</title>
        <authorList>
            <person name="Okada T."/>
            <person name="Watanabe K."/>
        </authorList>
    </citation>
    <scope>NUCLEOTIDE SEQUENCE [LARGE SCALE GENOMIC DNA]</scope>
</reference>
<evidence type="ECO:0000313" key="1">
    <source>
        <dbReference type="EMBL" id="GAA0146661.1"/>
    </source>
</evidence>
<dbReference type="Proteomes" id="UP001454036">
    <property type="component" value="Unassembled WGS sequence"/>
</dbReference>
<comment type="caution">
    <text evidence="1">The sequence shown here is derived from an EMBL/GenBank/DDBJ whole genome shotgun (WGS) entry which is preliminary data.</text>
</comment>
<organism evidence="1 2">
    <name type="scientific">Lithospermum erythrorhizon</name>
    <name type="common">Purple gromwell</name>
    <name type="synonym">Lithospermum officinale var. erythrorhizon</name>
    <dbReference type="NCBI Taxonomy" id="34254"/>
    <lineage>
        <taxon>Eukaryota</taxon>
        <taxon>Viridiplantae</taxon>
        <taxon>Streptophyta</taxon>
        <taxon>Embryophyta</taxon>
        <taxon>Tracheophyta</taxon>
        <taxon>Spermatophyta</taxon>
        <taxon>Magnoliopsida</taxon>
        <taxon>eudicotyledons</taxon>
        <taxon>Gunneridae</taxon>
        <taxon>Pentapetalae</taxon>
        <taxon>asterids</taxon>
        <taxon>lamiids</taxon>
        <taxon>Boraginales</taxon>
        <taxon>Boraginaceae</taxon>
        <taxon>Boraginoideae</taxon>
        <taxon>Lithospermeae</taxon>
        <taxon>Lithospermum</taxon>
    </lineage>
</organism>
<accession>A0AAV3P7H4</accession>
<sequence length="205" mass="23453">MGTGLEALSHLIFGDDTLLLGKASVEEAGAFKDILNRFKEWSGQLVSVQKSTVMFSPNVDAQTRSNISQILGKPEATSHGKYLGIPTSIGDFKKKIYWISWDTLCKSKDDGGLGFKKTQDFNNALLYKQTWKLLKEPKSHLFRVYKARYFSNGDFLLAELGQKSSFTWRSLLYVRDLVNRETMWQLGNVKSINVWTQRWVAHTYK</sequence>
<protein>
    <recommendedName>
        <fullName evidence="3">Reverse transcriptase domain-containing protein</fullName>
    </recommendedName>
</protein>
<keyword evidence="2" id="KW-1185">Reference proteome</keyword>
<gene>
    <name evidence="1" type="ORF">LIER_06561</name>
</gene>
<dbReference type="AlphaFoldDB" id="A0AAV3P7H4"/>
<evidence type="ECO:0000313" key="2">
    <source>
        <dbReference type="Proteomes" id="UP001454036"/>
    </source>
</evidence>
<dbReference type="EMBL" id="BAABME010000964">
    <property type="protein sequence ID" value="GAA0146661.1"/>
    <property type="molecule type" value="Genomic_DNA"/>
</dbReference>
<name>A0AAV3P7H4_LITER</name>
<dbReference type="PANTHER" id="PTHR33116">
    <property type="entry name" value="REVERSE TRANSCRIPTASE ZINC-BINDING DOMAIN-CONTAINING PROTEIN-RELATED-RELATED"/>
    <property type="match status" value="1"/>
</dbReference>